<name>A0A8D8N3V2_CULPI</name>
<sequence>MCFPFPGFRRRQSSFFYPSLDTLFMFCSALTFPRRLADTRDCSFSNRQAKHQMNSLSKHEPFFFCGTTSASQEFLLFYYFALQQTTSRGFFCYFFSTTWTFFFLANQNNTLHNGHSPQIWNLHQAGKLLSCIRARIYATLDIYAATLPLQVPCSLELIFPNFSSILTFYFPHFTSTRNRFPTYTLQLLYCNFSWEVCPLRCTIPRNSLFQLVLRIKITPGISREPLPQLFRYNNSTVIQG</sequence>
<protein>
    <submittedName>
        <fullName evidence="1">(northern house mosquito) hypothetical protein</fullName>
    </submittedName>
</protein>
<evidence type="ECO:0000313" key="1">
    <source>
        <dbReference type="EMBL" id="CAG6550808.1"/>
    </source>
</evidence>
<dbReference type="EMBL" id="HBUE01243812">
    <property type="protein sequence ID" value="CAG6550808.1"/>
    <property type="molecule type" value="Transcribed_RNA"/>
</dbReference>
<proteinExistence type="predicted"/>
<dbReference type="AlphaFoldDB" id="A0A8D8N3V2"/>
<accession>A0A8D8N3V2</accession>
<organism evidence="1">
    <name type="scientific">Culex pipiens</name>
    <name type="common">House mosquito</name>
    <dbReference type="NCBI Taxonomy" id="7175"/>
    <lineage>
        <taxon>Eukaryota</taxon>
        <taxon>Metazoa</taxon>
        <taxon>Ecdysozoa</taxon>
        <taxon>Arthropoda</taxon>
        <taxon>Hexapoda</taxon>
        <taxon>Insecta</taxon>
        <taxon>Pterygota</taxon>
        <taxon>Neoptera</taxon>
        <taxon>Endopterygota</taxon>
        <taxon>Diptera</taxon>
        <taxon>Nematocera</taxon>
        <taxon>Culicoidea</taxon>
        <taxon>Culicidae</taxon>
        <taxon>Culicinae</taxon>
        <taxon>Culicini</taxon>
        <taxon>Culex</taxon>
        <taxon>Culex</taxon>
    </lineage>
</organism>
<dbReference type="EMBL" id="HBUE01350911">
    <property type="protein sequence ID" value="CAG6603102.1"/>
    <property type="molecule type" value="Transcribed_RNA"/>
</dbReference>
<reference evidence="1" key="1">
    <citation type="submission" date="2021-05" db="EMBL/GenBank/DDBJ databases">
        <authorList>
            <person name="Alioto T."/>
            <person name="Alioto T."/>
            <person name="Gomez Garrido J."/>
        </authorList>
    </citation>
    <scope>NUCLEOTIDE SEQUENCE</scope>
</reference>